<dbReference type="InterPro" id="IPR007592">
    <property type="entry name" value="GEBP"/>
</dbReference>
<dbReference type="GO" id="GO:0010468">
    <property type="term" value="P:regulation of gene expression"/>
    <property type="evidence" value="ECO:0007669"/>
    <property type="project" value="UniProtKB-ARBA"/>
</dbReference>
<reference evidence="4 5" key="1">
    <citation type="submission" date="2024-06" db="EMBL/GenBank/DDBJ databases">
        <title>A chromosome level genome sequence of Diviner's sage (Salvia divinorum).</title>
        <authorList>
            <person name="Ford S.A."/>
            <person name="Ro D.-K."/>
            <person name="Ness R.W."/>
            <person name="Phillips M.A."/>
        </authorList>
    </citation>
    <scope>NUCLEOTIDE SEQUENCE [LARGE SCALE GENOMIC DNA]</scope>
    <source>
        <strain evidence="4">SAF-2024a</strain>
        <tissue evidence="4">Leaf</tissue>
    </source>
</reference>
<gene>
    <name evidence="4" type="ORF">AAHA92_01867</name>
</gene>
<accession>A0ABD1IBZ0</accession>
<protein>
    <submittedName>
        <fullName evidence="4">Transcription factor</fullName>
    </submittedName>
</protein>
<feature type="compositionally biased region" description="Basic and acidic residues" evidence="2">
    <location>
        <begin position="116"/>
        <end position="138"/>
    </location>
</feature>
<evidence type="ECO:0000313" key="4">
    <source>
        <dbReference type="EMBL" id="KAL1566235.1"/>
    </source>
</evidence>
<evidence type="ECO:0000259" key="3">
    <source>
        <dbReference type="Pfam" id="PF04504"/>
    </source>
</evidence>
<organism evidence="4 5">
    <name type="scientific">Salvia divinorum</name>
    <name type="common">Maria pastora</name>
    <name type="synonym">Diviner's sage</name>
    <dbReference type="NCBI Taxonomy" id="28513"/>
    <lineage>
        <taxon>Eukaryota</taxon>
        <taxon>Viridiplantae</taxon>
        <taxon>Streptophyta</taxon>
        <taxon>Embryophyta</taxon>
        <taxon>Tracheophyta</taxon>
        <taxon>Spermatophyta</taxon>
        <taxon>Magnoliopsida</taxon>
        <taxon>eudicotyledons</taxon>
        <taxon>Gunneridae</taxon>
        <taxon>Pentapetalae</taxon>
        <taxon>asterids</taxon>
        <taxon>lamiids</taxon>
        <taxon>Lamiales</taxon>
        <taxon>Lamiaceae</taxon>
        <taxon>Nepetoideae</taxon>
        <taxon>Mentheae</taxon>
        <taxon>Salviinae</taxon>
        <taxon>Salvia</taxon>
        <taxon>Salvia subgen. Calosphace</taxon>
    </lineage>
</organism>
<comment type="similarity">
    <text evidence="1">Belongs to the GeBP family.</text>
</comment>
<sequence length="219" mass="24818">MGNEPMTMKPVESQSESSEEDEEKFSDEVSDSEPAISSPRRPAPSTAAEPETWEKKSDLFRRLWSQEDEIVFLKGMIDYTSKQNSDPISYLDAFHDFTKNNASRSQLQGKIERMKKEYESSKRASSKLHEKQSAHDSSKTIQGNGEKGGAKVVRAKGSVVTMEGRMLMYGEEAFESGLGTEWEKEWNELREEELQLCLKQMEVRVAQTKLVLGALDHSV</sequence>
<feature type="domain" description="Glabrous enhancer-binding protein-like DBD" evidence="3">
    <location>
        <begin position="60"/>
        <end position="137"/>
    </location>
</feature>
<evidence type="ECO:0000256" key="2">
    <source>
        <dbReference type="SAM" id="MobiDB-lite"/>
    </source>
</evidence>
<name>A0ABD1IBZ0_SALDI</name>
<dbReference type="AlphaFoldDB" id="A0ABD1IBZ0"/>
<feature type="compositionally biased region" description="Acidic residues" evidence="2">
    <location>
        <begin position="17"/>
        <end position="31"/>
    </location>
</feature>
<proteinExistence type="inferred from homology"/>
<dbReference type="InterPro" id="IPR053932">
    <property type="entry name" value="GeBP-like_DBD"/>
</dbReference>
<evidence type="ECO:0000313" key="5">
    <source>
        <dbReference type="Proteomes" id="UP001567538"/>
    </source>
</evidence>
<feature type="region of interest" description="Disordered" evidence="2">
    <location>
        <begin position="116"/>
        <end position="149"/>
    </location>
</feature>
<keyword evidence="5" id="KW-1185">Reference proteome</keyword>
<feature type="region of interest" description="Disordered" evidence="2">
    <location>
        <begin position="1"/>
        <end position="55"/>
    </location>
</feature>
<dbReference type="PANTHER" id="PTHR31662">
    <property type="entry name" value="BNAANNG10740D PROTEIN-RELATED"/>
    <property type="match status" value="1"/>
</dbReference>
<evidence type="ECO:0000256" key="1">
    <source>
        <dbReference type="ARBA" id="ARBA00010820"/>
    </source>
</evidence>
<dbReference type="Pfam" id="PF04504">
    <property type="entry name" value="GeBP-like_DBD"/>
    <property type="match status" value="1"/>
</dbReference>
<dbReference type="PANTHER" id="PTHR31662:SF33">
    <property type="entry name" value="DNA-BINDING STOREKEEPER PROTEIN TRANSCRIPTIONAL REGULATOR-LIKE PROTEIN"/>
    <property type="match status" value="1"/>
</dbReference>
<dbReference type="Proteomes" id="UP001567538">
    <property type="component" value="Unassembled WGS sequence"/>
</dbReference>
<feature type="compositionally biased region" description="Low complexity" evidence="2">
    <location>
        <begin position="32"/>
        <end position="50"/>
    </location>
</feature>
<dbReference type="EMBL" id="JBEAFC010000002">
    <property type="protein sequence ID" value="KAL1566235.1"/>
    <property type="molecule type" value="Genomic_DNA"/>
</dbReference>
<comment type="caution">
    <text evidence="4">The sequence shown here is derived from an EMBL/GenBank/DDBJ whole genome shotgun (WGS) entry which is preliminary data.</text>
</comment>